<dbReference type="Gene3D" id="3.40.250.10">
    <property type="entry name" value="Rhodanese-like domain"/>
    <property type="match status" value="4"/>
</dbReference>
<keyword evidence="3" id="KW-1185">Reference proteome</keyword>
<feature type="domain" description="Rhodanese" evidence="1">
    <location>
        <begin position="377"/>
        <end position="450"/>
    </location>
</feature>
<dbReference type="Proteomes" id="UP000284531">
    <property type="component" value="Unassembled WGS sequence"/>
</dbReference>
<evidence type="ECO:0000313" key="2">
    <source>
        <dbReference type="EMBL" id="RKD94602.1"/>
    </source>
</evidence>
<dbReference type="CDD" id="cd00158">
    <property type="entry name" value="RHOD"/>
    <property type="match status" value="2"/>
</dbReference>
<dbReference type="PANTHER" id="PTHR43031:SF1">
    <property type="entry name" value="PYRIDINE NUCLEOTIDE-DISULPHIDE OXIDOREDUCTASE"/>
    <property type="match status" value="1"/>
</dbReference>
<dbReference type="PROSITE" id="PS51257">
    <property type="entry name" value="PROKAR_LIPOPROTEIN"/>
    <property type="match status" value="1"/>
</dbReference>
<dbReference type="InterPro" id="IPR036873">
    <property type="entry name" value="Rhodanese-like_dom_sf"/>
</dbReference>
<name>A0A419WGV7_9BACT</name>
<dbReference type="SUPFAM" id="SSF52821">
    <property type="entry name" value="Rhodanese/Cell cycle control phosphatase"/>
    <property type="match status" value="4"/>
</dbReference>
<evidence type="ECO:0000259" key="1">
    <source>
        <dbReference type="PROSITE" id="PS50206"/>
    </source>
</evidence>
<evidence type="ECO:0000313" key="3">
    <source>
        <dbReference type="Proteomes" id="UP000284531"/>
    </source>
</evidence>
<feature type="domain" description="Rhodanese" evidence="1">
    <location>
        <begin position="75"/>
        <end position="154"/>
    </location>
</feature>
<reference evidence="2 3" key="1">
    <citation type="submission" date="2018-09" db="EMBL/GenBank/DDBJ databases">
        <title>Genomic Encyclopedia of Archaeal and Bacterial Type Strains, Phase II (KMG-II): from individual species to whole genera.</title>
        <authorList>
            <person name="Goeker M."/>
        </authorList>
    </citation>
    <scope>NUCLEOTIDE SEQUENCE [LARGE SCALE GENOMIC DNA]</scope>
    <source>
        <strain evidence="2 3">DSM 21950</strain>
    </source>
</reference>
<dbReference type="Pfam" id="PF00581">
    <property type="entry name" value="Rhodanese"/>
    <property type="match status" value="3"/>
</dbReference>
<dbReference type="AlphaFoldDB" id="A0A419WGV7"/>
<organism evidence="2 3">
    <name type="scientific">Marinifilum flexuosum</name>
    <dbReference type="NCBI Taxonomy" id="1117708"/>
    <lineage>
        <taxon>Bacteria</taxon>
        <taxon>Pseudomonadati</taxon>
        <taxon>Bacteroidota</taxon>
        <taxon>Bacteroidia</taxon>
        <taxon>Marinilabiliales</taxon>
        <taxon>Marinifilaceae</taxon>
    </lineage>
</organism>
<proteinExistence type="predicted"/>
<dbReference type="RefSeq" id="WP_120241855.1">
    <property type="nucleotide sequence ID" value="NZ_RAPQ01000014.1"/>
</dbReference>
<keyword evidence="2" id="KW-0808">Transferase</keyword>
<dbReference type="InterPro" id="IPR050229">
    <property type="entry name" value="GlpE_sulfurtransferase"/>
</dbReference>
<feature type="domain" description="Rhodanese" evidence="1">
    <location>
        <begin position="543"/>
        <end position="611"/>
    </location>
</feature>
<protein>
    <submittedName>
        <fullName evidence="2">Rhodanese-related sulfurtransferase</fullName>
    </submittedName>
</protein>
<sequence length="625" mass="67124">MKKLMKYFFIFTLVPTLFLSSCKEENDVYTPEPGPDLSENFETLKDYMVANDLDLPDVLTGWITAAPAQADLATFLDTYDIIDIRSADAYAAGHIEGAVNSSLENILNTAGNTTKPILVACYTGQTASHAVVALRLSGYTDAKVLKWGMSGWNSTLSGPWQGKSGAENGAVGEGHANWLTTPAIANNQTFNYPGFNTTATSGAAILEERVNAMILGGFKGVNASDVLTTPSNYFINNYWSQDDVDHYGHIAGAYRIQPLSLENNEIANLDPDATICTYCWTGQTSSMITAYLNVVGYNAVSLKFGSNNMIYPTLESHKFVTPTVDLPLVTSTPTNVFGTLTDYLVANDLDLPDVLTGWITGAPAQADLATFLSTYDIIDIRSADAYNAGHIEGAINSTLGNIVSDAASTTKPILVACYTGQTASHAVVALRLSGYTDAKVLKWGMSGWNSTLSGSWESNSGATNGAVAEGHSNWVTSAVESNQSFDYPSVMSTYTDGANILQERVTAMTTNGFKGVNATDVLTSPSNYFINNYWAQTDVDHYGHIAGAYRVQPLSIEGGELANLDASAQICTYCWTGQTSSMITAYLNVLGYDAVSLKFGSNKMIYPSLESHKFVAPTTDLPLVN</sequence>
<dbReference type="SMART" id="SM00450">
    <property type="entry name" value="RHOD"/>
    <property type="match status" value="3"/>
</dbReference>
<comment type="caution">
    <text evidence="2">The sequence shown here is derived from an EMBL/GenBank/DDBJ whole genome shotgun (WGS) entry which is preliminary data.</text>
</comment>
<dbReference type="OrthoDB" id="1450994at2"/>
<dbReference type="EMBL" id="RAPQ01000014">
    <property type="protein sequence ID" value="RKD94602.1"/>
    <property type="molecule type" value="Genomic_DNA"/>
</dbReference>
<feature type="domain" description="Rhodanese" evidence="1">
    <location>
        <begin position="248"/>
        <end position="316"/>
    </location>
</feature>
<accession>A0A419WGV7</accession>
<dbReference type="InterPro" id="IPR001763">
    <property type="entry name" value="Rhodanese-like_dom"/>
</dbReference>
<dbReference type="PANTHER" id="PTHR43031">
    <property type="entry name" value="FAD-DEPENDENT OXIDOREDUCTASE"/>
    <property type="match status" value="1"/>
</dbReference>
<dbReference type="GO" id="GO:0016740">
    <property type="term" value="F:transferase activity"/>
    <property type="evidence" value="ECO:0007669"/>
    <property type="project" value="UniProtKB-KW"/>
</dbReference>
<dbReference type="PROSITE" id="PS50206">
    <property type="entry name" value="RHODANESE_3"/>
    <property type="match status" value="4"/>
</dbReference>
<gene>
    <name evidence="2" type="ORF">BXY64_4190</name>
</gene>